<feature type="transmembrane region" description="Helical" evidence="1">
    <location>
        <begin position="99"/>
        <end position="119"/>
    </location>
</feature>
<dbReference type="EMBL" id="MTBC01000004">
    <property type="protein sequence ID" value="OQD43162.1"/>
    <property type="molecule type" value="Genomic_DNA"/>
</dbReference>
<organism evidence="2 3">
    <name type="scientific">Croceivirga radicis</name>
    <dbReference type="NCBI Taxonomy" id="1929488"/>
    <lineage>
        <taxon>Bacteria</taxon>
        <taxon>Pseudomonadati</taxon>
        <taxon>Bacteroidota</taxon>
        <taxon>Flavobacteriia</taxon>
        <taxon>Flavobacteriales</taxon>
        <taxon>Flavobacteriaceae</taxon>
        <taxon>Croceivirga</taxon>
    </lineage>
</organism>
<gene>
    <name evidence="2" type="ORF">BUL40_08740</name>
</gene>
<evidence type="ECO:0000313" key="3">
    <source>
        <dbReference type="Proteomes" id="UP000191680"/>
    </source>
</evidence>
<proteinExistence type="predicted"/>
<feature type="transmembrane region" description="Helical" evidence="1">
    <location>
        <begin position="75"/>
        <end position="93"/>
    </location>
</feature>
<sequence length="135" mass="16182">MNAIDKQLFLKHFIPTEMERKRRVMFENGSSITTKYKSEFKYYVKYLPGNSAYYYSPEFIFKTETDLKIIPIPNFYTFLFIPIALVILTYFENIELENIWTILIALIGFVILVQIFLIFPSIMNIRKRVNEKQKN</sequence>
<accession>A0A1V6LSL9</accession>
<keyword evidence="1" id="KW-0812">Transmembrane</keyword>
<name>A0A1V6LSL9_9FLAO</name>
<dbReference type="OrthoDB" id="1442158at2"/>
<keyword evidence="3" id="KW-1185">Reference proteome</keyword>
<dbReference type="RefSeq" id="WP_080318937.1">
    <property type="nucleotide sequence ID" value="NZ_MTBC01000004.1"/>
</dbReference>
<keyword evidence="1" id="KW-0472">Membrane</keyword>
<protein>
    <submittedName>
        <fullName evidence="2">Uncharacterized protein</fullName>
    </submittedName>
</protein>
<keyword evidence="1" id="KW-1133">Transmembrane helix</keyword>
<reference evidence="2 3" key="1">
    <citation type="submission" date="2016-12" db="EMBL/GenBank/DDBJ databases">
        <authorList>
            <person name="Song W.-J."/>
            <person name="Kurnit D.M."/>
        </authorList>
    </citation>
    <scope>NUCLEOTIDE SEQUENCE [LARGE SCALE GENOMIC DNA]</scope>
    <source>
        <strain evidence="2 3">HSG9</strain>
    </source>
</reference>
<evidence type="ECO:0000256" key="1">
    <source>
        <dbReference type="SAM" id="Phobius"/>
    </source>
</evidence>
<dbReference type="AlphaFoldDB" id="A0A1V6LSL9"/>
<evidence type="ECO:0000313" key="2">
    <source>
        <dbReference type="EMBL" id="OQD43162.1"/>
    </source>
</evidence>
<dbReference type="Proteomes" id="UP000191680">
    <property type="component" value="Unassembled WGS sequence"/>
</dbReference>
<comment type="caution">
    <text evidence="2">The sequence shown here is derived from an EMBL/GenBank/DDBJ whole genome shotgun (WGS) entry which is preliminary data.</text>
</comment>